<feature type="signal peptide" evidence="1">
    <location>
        <begin position="1"/>
        <end position="16"/>
    </location>
</feature>
<proteinExistence type="predicted"/>
<name>A0A1C4U7Y0_9ACTN</name>
<dbReference type="EMBL" id="FMCW01000002">
    <property type="protein sequence ID" value="SCE67764.1"/>
    <property type="molecule type" value="Genomic_DNA"/>
</dbReference>
<protein>
    <submittedName>
        <fullName evidence="2">Choice-of-anchor B domain-containing protein</fullName>
    </submittedName>
</protein>
<dbReference type="PANTHER" id="PTHR38787">
    <property type="entry name" value="REGULATORY P DOMAIN-CONTAINING PROTEIN"/>
    <property type="match status" value="1"/>
</dbReference>
<keyword evidence="1" id="KW-0732">Signal</keyword>
<feature type="chain" id="PRO_5039164427" evidence="1">
    <location>
        <begin position="17"/>
        <end position="429"/>
    </location>
</feature>
<evidence type="ECO:0000256" key="1">
    <source>
        <dbReference type="SAM" id="SignalP"/>
    </source>
</evidence>
<dbReference type="SUPFAM" id="SSF50969">
    <property type="entry name" value="YVTN repeat-like/Quinoprotein amine dehydrogenase"/>
    <property type="match status" value="1"/>
</dbReference>
<dbReference type="PANTHER" id="PTHR38787:SF3">
    <property type="entry name" value="REGULATORY P DOMAIN-CONTAINING PROTEIN"/>
    <property type="match status" value="1"/>
</dbReference>
<sequence length="429" mass="46379">MRVVRIGVALAVGALAASLLGSGQPLVAHSPDTPAGRASAQEFMAQREPTHRLAAQAAATCTNGQAAGYPCRNVDLLSFLPLADIGGSQANDIWGWTDSLTGREYALVGRRNGTSFVDVSNPTAPVYLGNLPAYQNRTAIWRDIKVYRDHAYVVADVSGHGMQVFDLTRLRGVTAPQTWTADARYGQFGNAHNIAINEETGYAYAVGTNTCSGGLHMIDIRTPKSPASAGCVSTDGYTHDTQCVVYRGPDTAYTGREICVNSNEDTVTVVDVTTKSAPRQLSRIGYTGRAYTHQGWFTGDQRYFLLDDELDESRRGVNTQTYLWDLADLDAPRHIGTYSAPAGVTATDHNQYVKGKYSYQANYRAGLRILDLAEVASGRATEAGYFDIYPSSNSNSMNGAWSTYPYFPSGIIVVSGIEQGLFVLAPRLP</sequence>
<dbReference type="RefSeq" id="WP_091275312.1">
    <property type="nucleotide sequence ID" value="NZ_FMCW01000002.1"/>
</dbReference>
<dbReference type="InterPro" id="IPR013211">
    <property type="entry name" value="LVIVD"/>
</dbReference>
<evidence type="ECO:0000313" key="2">
    <source>
        <dbReference type="EMBL" id="SCE67764.1"/>
    </source>
</evidence>
<organism evidence="2 3">
    <name type="scientific">Micromonospora haikouensis</name>
    <dbReference type="NCBI Taxonomy" id="686309"/>
    <lineage>
        <taxon>Bacteria</taxon>
        <taxon>Bacillati</taxon>
        <taxon>Actinomycetota</taxon>
        <taxon>Actinomycetes</taxon>
        <taxon>Micromonosporales</taxon>
        <taxon>Micromonosporaceae</taxon>
        <taxon>Micromonospora</taxon>
    </lineage>
</organism>
<dbReference type="GO" id="GO:0005576">
    <property type="term" value="C:extracellular region"/>
    <property type="evidence" value="ECO:0007669"/>
    <property type="project" value="TreeGrafter"/>
</dbReference>
<gene>
    <name evidence="2" type="ORF">GA0070558_102264</name>
</gene>
<dbReference type="Pfam" id="PF08309">
    <property type="entry name" value="LVIVD"/>
    <property type="match status" value="1"/>
</dbReference>
<dbReference type="InterPro" id="IPR027589">
    <property type="entry name" value="Choice_anch_B"/>
</dbReference>
<dbReference type="Proteomes" id="UP000199375">
    <property type="component" value="Unassembled WGS sequence"/>
</dbReference>
<reference evidence="2 3" key="1">
    <citation type="submission" date="2016-06" db="EMBL/GenBank/DDBJ databases">
        <authorList>
            <person name="Kjaerup R.B."/>
            <person name="Dalgaard T.S."/>
            <person name="Juul-Madsen H.R."/>
        </authorList>
    </citation>
    <scope>NUCLEOTIDE SEQUENCE [LARGE SCALE GENOMIC DNA]</scope>
    <source>
        <strain evidence="2 3">DSM 45626</strain>
    </source>
</reference>
<dbReference type="InterPro" id="IPR011044">
    <property type="entry name" value="Quino_amine_DH_bsu"/>
</dbReference>
<dbReference type="AlphaFoldDB" id="A0A1C4U7Y0"/>
<accession>A0A1C4U7Y0</accession>
<dbReference type="NCBIfam" id="TIGR04312">
    <property type="entry name" value="choice_anch_B"/>
    <property type="match status" value="1"/>
</dbReference>
<evidence type="ECO:0000313" key="3">
    <source>
        <dbReference type="Proteomes" id="UP000199375"/>
    </source>
</evidence>